<reference evidence="1" key="1">
    <citation type="submission" date="2019-11" db="EMBL/GenBank/DDBJ databases">
        <authorList>
            <person name="Feng L."/>
        </authorList>
    </citation>
    <scope>NUCLEOTIDE SEQUENCE</scope>
    <source>
        <strain evidence="1">PdistasonisLFYP31</strain>
    </source>
</reference>
<dbReference type="EMBL" id="CACRUW010000016">
    <property type="protein sequence ID" value="VYU38777.1"/>
    <property type="molecule type" value="Genomic_DNA"/>
</dbReference>
<evidence type="ECO:0000313" key="1">
    <source>
        <dbReference type="EMBL" id="VYU38777.1"/>
    </source>
</evidence>
<organism evidence="1">
    <name type="scientific">Parabacteroides distasonis</name>
    <dbReference type="NCBI Taxonomy" id="823"/>
    <lineage>
        <taxon>Bacteria</taxon>
        <taxon>Pseudomonadati</taxon>
        <taxon>Bacteroidota</taxon>
        <taxon>Bacteroidia</taxon>
        <taxon>Bacteroidales</taxon>
        <taxon>Tannerellaceae</taxon>
        <taxon>Parabacteroides</taxon>
    </lineage>
</organism>
<accession>A0A6N3EMB3</accession>
<dbReference type="AlphaFoldDB" id="A0A6N3EMB3"/>
<protein>
    <submittedName>
        <fullName evidence="1">Uncharacterized protein</fullName>
    </submittedName>
</protein>
<proteinExistence type="predicted"/>
<gene>
    <name evidence="1" type="ORF">PDLFYP31_02412</name>
</gene>
<name>A0A6N3EMB3_PARDI</name>
<sequence>MIYTENMLSLFPNRFRIYHSGMWIKRESGVNPGQSRCCEAPKNILKQHYRHWF</sequence>